<dbReference type="PANTHER" id="PTHR43884:SF12">
    <property type="entry name" value="ISOVALERYL-COA DEHYDROGENASE, MITOCHONDRIAL-RELATED"/>
    <property type="match status" value="1"/>
</dbReference>
<feature type="domain" description="Acyl-CoA dehydrogenase/oxidase N-terminal" evidence="9">
    <location>
        <begin position="11"/>
        <end position="122"/>
    </location>
</feature>
<dbReference type="AlphaFoldDB" id="A0A6P2C0Z2"/>
<feature type="domain" description="Acyl-CoA dehydrogenase/oxidase C-terminal" evidence="7">
    <location>
        <begin position="242"/>
        <end position="390"/>
    </location>
</feature>
<sequence>MRRLTDTDGLTEPQRDILRTVRDFVDAEVLPVASELDHADAYPDGLVHKLKDLGAFGLMIGEEYGGLGESLLTYALVVEELSRGWISLSGILNTHFIAAYLVATHGTQEQRDYFLPRMAAGEIRSALSMSEPGLGSDVAAIRTAAVRDGDDYVITGQKMWLTSGATASLIVLLARTDEGGDRPHQNLTAFLVEKDPGFGETRPGLTIPGKIHKLGYRGVDTTELILDGLRVPANRVLGMRPGRGFYQIMDGIEVGRVNVAARGCGVALRAFELALGYARQRQTFGKIIGEHQAITFKLAEMATKVTAAHQTMVMAARRKAAGGQADVEAGMAKYLAAEYCKEVVEDSLRIHGAYGYSTEHEIERLYRDAPLLLIGEGTAEIQKMVIGRTLVKDYQL</sequence>
<keyword evidence="3 6" id="KW-0285">Flavoprotein</keyword>
<dbReference type="Proteomes" id="UP000460272">
    <property type="component" value="Unassembled WGS sequence"/>
</dbReference>
<dbReference type="InterPro" id="IPR006091">
    <property type="entry name" value="Acyl-CoA_Oxase/DH_mid-dom"/>
</dbReference>
<evidence type="ECO:0000256" key="5">
    <source>
        <dbReference type="ARBA" id="ARBA00023002"/>
    </source>
</evidence>
<evidence type="ECO:0000256" key="1">
    <source>
        <dbReference type="ARBA" id="ARBA00001974"/>
    </source>
</evidence>
<accession>A0A6P2C0Z2</accession>
<evidence type="ECO:0000313" key="11">
    <source>
        <dbReference type="Proteomes" id="UP000460272"/>
    </source>
</evidence>
<dbReference type="Gene3D" id="2.40.110.10">
    <property type="entry name" value="Butyryl-CoA Dehydrogenase, subunit A, domain 2"/>
    <property type="match status" value="1"/>
</dbReference>
<evidence type="ECO:0000259" key="8">
    <source>
        <dbReference type="Pfam" id="PF02770"/>
    </source>
</evidence>
<dbReference type="InterPro" id="IPR037069">
    <property type="entry name" value="AcylCoA_DH/ox_N_sf"/>
</dbReference>
<dbReference type="Gene3D" id="1.10.540.10">
    <property type="entry name" value="Acyl-CoA dehydrogenase/oxidase, N-terminal domain"/>
    <property type="match status" value="1"/>
</dbReference>
<keyword evidence="4 6" id="KW-0274">FAD</keyword>
<dbReference type="InterPro" id="IPR036250">
    <property type="entry name" value="AcylCo_DH-like_C"/>
</dbReference>
<feature type="domain" description="Acyl-CoA oxidase/dehydrogenase middle" evidence="8">
    <location>
        <begin position="126"/>
        <end position="227"/>
    </location>
</feature>
<dbReference type="RefSeq" id="WP_145853881.1">
    <property type="nucleotide sequence ID" value="NZ_RPFW01000003.1"/>
</dbReference>
<protein>
    <submittedName>
        <fullName evidence="10">Acyl-CoA dehydrogenase</fullName>
    </submittedName>
</protein>
<evidence type="ECO:0000259" key="9">
    <source>
        <dbReference type="Pfam" id="PF02771"/>
    </source>
</evidence>
<dbReference type="InterPro" id="IPR009100">
    <property type="entry name" value="AcylCoA_DH/oxidase_NM_dom_sf"/>
</dbReference>
<gene>
    <name evidence="10" type="ORF">EAS64_16445</name>
</gene>
<dbReference type="FunFam" id="1.10.540.10:FF:000008">
    <property type="entry name" value="Acyl-CoA dehydrogenase"/>
    <property type="match status" value="1"/>
</dbReference>
<dbReference type="SUPFAM" id="SSF47203">
    <property type="entry name" value="Acyl-CoA dehydrogenase C-terminal domain-like"/>
    <property type="match status" value="1"/>
</dbReference>
<dbReference type="Pfam" id="PF00441">
    <property type="entry name" value="Acyl-CoA_dh_1"/>
    <property type="match status" value="1"/>
</dbReference>
<evidence type="ECO:0000259" key="7">
    <source>
        <dbReference type="Pfam" id="PF00441"/>
    </source>
</evidence>
<dbReference type="Gene3D" id="1.20.140.10">
    <property type="entry name" value="Butyryl-CoA Dehydrogenase, subunit A, domain 3"/>
    <property type="match status" value="1"/>
</dbReference>
<dbReference type="SUPFAM" id="SSF56645">
    <property type="entry name" value="Acyl-CoA dehydrogenase NM domain-like"/>
    <property type="match status" value="1"/>
</dbReference>
<dbReference type="FunFam" id="1.20.140.10:FF:000001">
    <property type="entry name" value="Acyl-CoA dehydrogenase"/>
    <property type="match status" value="1"/>
</dbReference>
<proteinExistence type="inferred from homology"/>
<evidence type="ECO:0000256" key="2">
    <source>
        <dbReference type="ARBA" id="ARBA00009347"/>
    </source>
</evidence>
<dbReference type="InterPro" id="IPR046373">
    <property type="entry name" value="Acyl-CoA_Oxase/DH_mid-dom_sf"/>
</dbReference>
<dbReference type="OrthoDB" id="2769798at2"/>
<dbReference type="EMBL" id="RPFW01000003">
    <property type="protein sequence ID" value="TVZ04011.1"/>
    <property type="molecule type" value="Genomic_DNA"/>
</dbReference>
<keyword evidence="11" id="KW-1185">Reference proteome</keyword>
<dbReference type="GO" id="GO:0050660">
    <property type="term" value="F:flavin adenine dinucleotide binding"/>
    <property type="evidence" value="ECO:0007669"/>
    <property type="project" value="InterPro"/>
</dbReference>
<name>A0A6P2C0Z2_9ACTN</name>
<organism evidence="10 11">
    <name type="scientific">Trebonia kvetii</name>
    <dbReference type="NCBI Taxonomy" id="2480626"/>
    <lineage>
        <taxon>Bacteria</taxon>
        <taxon>Bacillati</taxon>
        <taxon>Actinomycetota</taxon>
        <taxon>Actinomycetes</taxon>
        <taxon>Streptosporangiales</taxon>
        <taxon>Treboniaceae</taxon>
        <taxon>Trebonia</taxon>
    </lineage>
</organism>
<evidence type="ECO:0000313" key="10">
    <source>
        <dbReference type="EMBL" id="TVZ04011.1"/>
    </source>
</evidence>
<evidence type="ECO:0000256" key="4">
    <source>
        <dbReference type="ARBA" id="ARBA00022827"/>
    </source>
</evidence>
<reference evidence="10 11" key="1">
    <citation type="submission" date="2018-11" db="EMBL/GenBank/DDBJ databases">
        <title>Trebonia kvetii gen.nov., sp.nov., a novel acidophilic actinobacterium, and proposal of the new actinobacterial family Treboniaceae fam. nov.</title>
        <authorList>
            <person name="Rapoport D."/>
            <person name="Sagova-Mareckova M."/>
            <person name="Sedlacek I."/>
            <person name="Provaznik J."/>
            <person name="Kralova S."/>
            <person name="Pavlinic D."/>
            <person name="Benes V."/>
            <person name="Kopecky J."/>
        </authorList>
    </citation>
    <scope>NUCLEOTIDE SEQUENCE [LARGE SCALE GENOMIC DNA]</scope>
    <source>
        <strain evidence="10 11">15Tr583</strain>
    </source>
</reference>
<dbReference type="PIRSF" id="PIRSF016578">
    <property type="entry name" value="HsaA"/>
    <property type="match status" value="1"/>
</dbReference>
<comment type="cofactor">
    <cofactor evidence="1 6">
        <name>FAD</name>
        <dbReference type="ChEBI" id="CHEBI:57692"/>
    </cofactor>
</comment>
<dbReference type="PANTHER" id="PTHR43884">
    <property type="entry name" value="ACYL-COA DEHYDROGENASE"/>
    <property type="match status" value="1"/>
</dbReference>
<dbReference type="InterPro" id="IPR009075">
    <property type="entry name" value="AcylCo_DH/oxidase_C"/>
</dbReference>
<dbReference type="GO" id="GO:0003995">
    <property type="term" value="F:acyl-CoA dehydrogenase activity"/>
    <property type="evidence" value="ECO:0007669"/>
    <property type="project" value="TreeGrafter"/>
</dbReference>
<evidence type="ECO:0000256" key="3">
    <source>
        <dbReference type="ARBA" id="ARBA00022630"/>
    </source>
</evidence>
<comment type="similarity">
    <text evidence="2 6">Belongs to the acyl-CoA dehydrogenase family.</text>
</comment>
<dbReference type="Pfam" id="PF02770">
    <property type="entry name" value="Acyl-CoA_dh_M"/>
    <property type="match status" value="1"/>
</dbReference>
<evidence type="ECO:0000256" key="6">
    <source>
        <dbReference type="RuleBase" id="RU362125"/>
    </source>
</evidence>
<comment type="caution">
    <text evidence="10">The sequence shown here is derived from an EMBL/GenBank/DDBJ whole genome shotgun (WGS) entry which is preliminary data.</text>
</comment>
<keyword evidence="5 6" id="KW-0560">Oxidoreductase</keyword>
<dbReference type="Pfam" id="PF02771">
    <property type="entry name" value="Acyl-CoA_dh_N"/>
    <property type="match status" value="1"/>
</dbReference>
<dbReference type="InterPro" id="IPR013786">
    <property type="entry name" value="AcylCoA_DH/ox_N"/>
</dbReference>